<proteinExistence type="predicted"/>
<dbReference type="PROSITE" id="PS50109">
    <property type="entry name" value="HIS_KIN"/>
    <property type="match status" value="1"/>
</dbReference>
<accession>W4PK23</accession>
<dbReference type="Gene3D" id="3.30.565.10">
    <property type="entry name" value="Histidine kinase-like ATPase, C-terminal domain"/>
    <property type="match status" value="1"/>
</dbReference>
<feature type="domain" description="Histidine kinase" evidence="7">
    <location>
        <begin position="1"/>
        <end position="160"/>
    </location>
</feature>
<evidence type="ECO:0000313" key="9">
    <source>
        <dbReference type="Proteomes" id="UP000018842"/>
    </source>
</evidence>
<evidence type="ECO:0000313" key="8">
    <source>
        <dbReference type="EMBL" id="GAE20132.1"/>
    </source>
</evidence>
<dbReference type="FunFam" id="3.30.565.10:FF:000006">
    <property type="entry name" value="Sensor histidine kinase WalK"/>
    <property type="match status" value="1"/>
</dbReference>
<name>W4PK23_9BACE</name>
<keyword evidence="6" id="KW-0902">Two-component regulatory system</keyword>
<keyword evidence="3" id="KW-0597">Phosphoprotein</keyword>
<dbReference type="SMART" id="SM00387">
    <property type="entry name" value="HATPase_c"/>
    <property type="match status" value="1"/>
</dbReference>
<organism evidence="8 9">
    <name type="scientific">Bacteroides pyogenes DSM 20611 = JCM 6294</name>
    <dbReference type="NCBI Taxonomy" id="1121100"/>
    <lineage>
        <taxon>Bacteria</taxon>
        <taxon>Pseudomonadati</taxon>
        <taxon>Bacteroidota</taxon>
        <taxon>Bacteroidia</taxon>
        <taxon>Bacteroidales</taxon>
        <taxon>Bacteroidaceae</taxon>
        <taxon>Bacteroides</taxon>
    </lineage>
</organism>
<dbReference type="SUPFAM" id="SSF55874">
    <property type="entry name" value="ATPase domain of HSP90 chaperone/DNA topoisomerase II/histidine kinase"/>
    <property type="match status" value="1"/>
</dbReference>
<evidence type="ECO:0000256" key="5">
    <source>
        <dbReference type="ARBA" id="ARBA00022777"/>
    </source>
</evidence>
<dbReference type="CDD" id="cd00075">
    <property type="entry name" value="HATPase"/>
    <property type="match status" value="1"/>
</dbReference>
<dbReference type="InterPro" id="IPR050351">
    <property type="entry name" value="BphY/WalK/GraS-like"/>
</dbReference>
<dbReference type="EMBL" id="BAIR01000038">
    <property type="protein sequence ID" value="GAE20132.1"/>
    <property type="molecule type" value="Genomic_DNA"/>
</dbReference>
<dbReference type="InterPro" id="IPR036890">
    <property type="entry name" value="HATPase_C_sf"/>
</dbReference>
<dbReference type="InterPro" id="IPR004358">
    <property type="entry name" value="Sig_transdc_His_kin-like_C"/>
</dbReference>
<evidence type="ECO:0000256" key="3">
    <source>
        <dbReference type="ARBA" id="ARBA00022553"/>
    </source>
</evidence>
<protein>
    <recommendedName>
        <fullName evidence="2">histidine kinase</fullName>
        <ecNumber evidence="2">2.7.13.3</ecNumber>
    </recommendedName>
</protein>
<evidence type="ECO:0000256" key="1">
    <source>
        <dbReference type="ARBA" id="ARBA00000085"/>
    </source>
</evidence>
<reference evidence="9" key="1">
    <citation type="journal article" date="2014" name="Genome">
        <title>Draft Genome Sequences of Three Strains of Bacteroides pyogenes Isolated from a Cat and Swine.</title>
        <authorList>
            <person name="Sakamoto M."/>
            <person name="Oshima K."/>
            <person name="Suda W."/>
            <person name="Kitamura K."/>
            <person name="Iida T."/>
            <person name="Hattori M."/>
            <person name="Ohkuma M."/>
        </authorList>
    </citation>
    <scope>NUCLEOTIDE SEQUENCE [LARGE SCALE GENOMIC DNA]</scope>
    <source>
        <strain evidence="9">JCM 6294</strain>
    </source>
</reference>
<keyword evidence="5 8" id="KW-0418">Kinase</keyword>
<keyword evidence="4" id="KW-0808">Transferase</keyword>
<evidence type="ECO:0000256" key="6">
    <source>
        <dbReference type="ARBA" id="ARBA00023012"/>
    </source>
</evidence>
<dbReference type="GO" id="GO:0016036">
    <property type="term" value="P:cellular response to phosphate starvation"/>
    <property type="evidence" value="ECO:0007669"/>
    <property type="project" value="TreeGrafter"/>
</dbReference>
<comment type="catalytic activity">
    <reaction evidence="1">
        <text>ATP + protein L-histidine = ADP + protein N-phospho-L-histidine.</text>
        <dbReference type="EC" id="2.7.13.3"/>
    </reaction>
</comment>
<dbReference type="Pfam" id="PF02518">
    <property type="entry name" value="HATPase_c"/>
    <property type="match status" value="1"/>
</dbReference>
<dbReference type="EC" id="2.7.13.3" evidence="2"/>
<dbReference type="AlphaFoldDB" id="W4PK23"/>
<dbReference type="eggNOG" id="COG2205">
    <property type="taxonomic scope" value="Bacteria"/>
</dbReference>
<evidence type="ECO:0000256" key="4">
    <source>
        <dbReference type="ARBA" id="ARBA00022679"/>
    </source>
</evidence>
<evidence type="ECO:0000256" key="2">
    <source>
        <dbReference type="ARBA" id="ARBA00012438"/>
    </source>
</evidence>
<dbReference type="PANTHER" id="PTHR45453">
    <property type="entry name" value="PHOSPHATE REGULON SENSOR PROTEIN PHOR"/>
    <property type="match status" value="1"/>
</dbReference>
<dbReference type="InterPro" id="IPR005467">
    <property type="entry name" value="His_kinase_dom"/>
</dbReference>
<dbReference type="GO" id="GO:0005886">
    <property type="term" value="C:plasma membrane"/>
    <property type="evidence" value="ECO:0007669"/>
    <property type="project" value="TreeGrafter"/>
</dbReference>
<dbReference type="GO" id="GO:0000155">
    <property type="term" value="F:phosphorelay sensor kinase activity"/>
    <property type="evidence" value="ECO:0007669"/>
    <property type="project" value="TreeGrafter"/>
</dbReference>
<sequence>MSMERRRNFSLHLETIALKELIEPLIDLHKLKADKETNIALDITPGSLTVTADRNHLENIISNLMDNAIKYSKETAEVSIRCYRQDDKTTISIADKGIGISADKQKHIFDKFYRVPTGNVHDIKGYGLGLYYVKTMIDKHGGNITVKSDPGKGTTFIIDL</sequence>
<dbReference type="InterPro" id="IPR003594">
    <property type="entry name" value="HATPase_dom"/>
</dbReference>
<evidence type="ECO:0000259" key="7">
    <source>
        <dbReference type="PROSITE" id="PS50109"/>
    </source>
</evidence>
<comment type="caution">
    <text evidence="8">The sequence shown here is derived from an EMBL/GenBank/DDBJ whole genome shotgun (WGS) entry which is preliminary data.</text>
</comment>
<dbReference type="PANTHER" id="PTHR45453:SF1">
    <property type="entry name" value="PHOSPHATE REGULON SENSOR PROTEIN PHOR"/>
    <property type="match status" value="1"/>
</dbReference>
<dbReference type="Proteomes" id="UP000018842">
    <property type="component" value="Unassembled WGS sequence"/>
</dbReference>
<gene>
    <name evidence="8" type="ORF">JCM6294_3286</name>
</gene>
<dbReference type="PRINTS" id="PR00344">
    <property type="entry name" value="BCTRLSENSOR"/>
</dbReference>
<dbReference type="GO" id="GO:0004721">
    <property type="term" value="F:phosphoprotein phosphatase activity"/>
    <property type="evidence" value="ECO:0007669"/>
    <property type="project" value="TreeGrafter"/>
</dbReference>